<dbReference type="CDD" id="cd05120">
    <property type="entry name" value="APH_ChoK_like"/>
    <property type="match status" value="1"/>
</dbReference>
<evidence type="ECO:0000313" key="2">
    <source>
        <dbReference type="EMBL" id="KJK61910.1"/>
    </source>
</evidence>
<gene>
    <name evidence="2" type="ORF">P875_00086568</name>
</gene>
<dbReference type="AlphaFoldDB" id="A0A0F0I2G4"/>
<dbReference type="Pfam" id="PF01636">
    <property type="entry name" value="APH"/>
    <property type="match status" value="1"/>
</dbReference>
<reference evidence="2 3" key="1">
    <citation type="submission" date="2015-02" db="EMBL/GenBank/DDBJ databases">
        <title>Draft genome sequence of Aspergillus parasiticus SU-1.</title>
        <authorList>
            <person name="Yu J."/>
            <person name="Fedorova N."/>
            <person name="Yin Y."/>
            <person name="Losada L."/>
            <person name="Zafar N."/>
            <person name="Taujale R."/>
            <person name="Ehrlich K.C."/>
            <person name="Bhatnagar D."/>
            <person name="Cleveland T.E."/>
            <person name="Bennett J.W."/>
            <person name="Nierman W.C."/>
        </authorList>
    </citation>
    <scope>NUCLEOTIDE SEQUENCE [LARGE SCALE GENOMIC DNA]</scope>
    <source>
        <strain evidence="3">ATCC 56775 / NRRL 5862 / SRRC 143 / SU-1</strain>
    </source>
</reference>
<dbReference type="STRING" id="1403190.A0A0F0I2G4"/>
<dbReference type="OrthoDB" id="2906425at2759"/>
<proteinExistence type="predicted"/>
<dbReference type="Proteomes" id="UP000033540">
    <property type="component" value="Unassembled WGS sequence"/>
</dbReference>
<accession>A0A0F0I2G4</accession>
<name>A0A0F0I2G4_ASPPU</name>
<feature type="domain" description="Aminoglycoside phosphotransferase" evidence="1">
    <location>
        <begin position="68"/>
        <end position="283"/>
    </location>
</feature>
<dbReference type="PANTHER" id="PTHR21310:SF54">
    <property type="entry name" value="AMINOGLYCOSIDE PHOSPHOTRANSFERASE DOMAIN-CONTAINING PROTEIN"/>
    <property type="match status" value="1"/>
</dbReference>
<dbReference type="EMBL" id="JZEE01000656">
    <property type="protein sequence ID" value="KJK61910.1"/>
    <property type="molecule type" value="Genomic_DNA"/>
</dbReference>
<dbReference type="PANTHER" id="PTHR21310">
    <property type="entry name" value="AMINOGLYCOSIDE PHOSPHOTRANSFERASE-RELATED-RELATED"/>
    <property type="match status" value="1"/>
</dbReference>
<keyword evidence="2" id="KW-0808">Transferase</keyword>
<dbReference type="InterPro" id="IPR002575">
    <property type="entry name" value="Aminoglycoside_PTrfase"/>
</dbReference>
<dbReference type="InterPro" id="IPR051678">
    <property type="entry name" value="AGP_Transferase"/>
</dbReference>
<dbReference type="Gene3D" id="3.90.1200.10">
    <property type="match status" value="1"/>
</dbReference>
<dbReference type="InterPro" id="IPR011009">
    <property type="entry name" value="Kinase-like_dom_sf"/>
</dbReference>
<dbReference type="SUPFAM" id="SSF56112">
    <property type="entry name" value="Protein kinase-like (PK-like)"/>
    <property type="match status" value="1"/>
</dbReference>
<organism evidence="2 3">
    <name type="scientific">Aspergillus parasiticus (strain ATCC 56775 / NRRL 5862 / SRRC 143 / SU-1)</name>
    <dbReference type="NCBI Taxonomy" id="1403190"/>
    <lineage>
        <taxon>Eukaryota</taxon>
        <taxon>Fungi</taxon>
        <taxon>Dikarya</taxon>
        <taxon>Ascomycota</taxon>
        <taxon>Pezizomycotina</taxon>
        <taxon>Eurotiomycetes</taxon>
        <taxon>Eurotiomycetidae</taxon>
        <taxon>Eurotiales</taxon>
        <taxon>Aspergillaceae</taxon>
        <taxon>Aspergillus</taxon>
        <taxon>Aspergillus subgen. Circumdati</taxon>
    </lineage>
</organism>
<evidence type="ECO:0000259" key="1">
    <source>
        <dbReference type="Pfam" id="PF01636"/>
    </source>
</evidence>
<protein>
    <submittedName>
        <fullName evidence="2">Phosphotransferase enzyme family protein</fullName>
    </submittedName>
</protein>
<evidence type="ECO:0000313" key="3">
    <source>
        <dbReference type="Proteomes" id="UP000033540"/>
    </source>
</evidence>
<dbReference type="GO" id="GO:0016740">
    <property type="term" value="F:transferase activity"/>
    <property type="evidence" value="ECO:0007669"/>
    <property type="project" value="UniProtKB-KW"/>
</dbReference>
<comment type="caution">
    <text evidence="2">The sequence shown here is derived from an EMBL/GenBank/DDBJ whole genome shotgun (WGS) entry which is preliminary data.</text>
</comment>
<sequence length="294" mass="33787">MDTQPGEIISEQGPKLRTYFCASTFQIPDLDDVQKQCTGKNKIVQWAGVTIVRISPTVVVKFGTRVAVPEAKNMIYVAQNSKKIPVPEVFAYCTYGPIDRDIGDYGTLFDTYIFMSLVEGQSLDTVWTSYDQQTKTCVASQLKEYMDELRSMRSTSYIGSADHGPATDPILATCKSQGLFSSENEFNETIIEGYQCKAPRSHAKKYLFRMVESQQHQIVFTHGDFRPQNIMVKDGNVTGIIDWELSGWYPEYWEFAKALNIWRWQNDWGDYLLDILQPYYAEHSFYSFVSHVLW</sequence>